<keyword evidence="9 12" id="KW-1133">Transmembrane helix</keyword>
<evidence type="ECO:0000313" key="14">
    <source>
        <dbReference type="EMBL" id="RKI94107.1"/>
    </source>
</evidence>
<dbReference type="GO" id="GO:0005886">
    <property type="term" value="C:plasma membrane"/>
    <property type="evidence" value="ECO:0007669"/>
    <property type="project" value="UniProtKB-SubCell"/>
</dbReference>
<keyword evidence="10" id="KW-0443">Lipid metabolism</keyword>
<gene>
    <name evidence="14" type="ORF">D7V94_00555</name>
</gene>
<evidence type="ECO:0000256" key="6">
    <source>
        <dbReference type="ARBA" id="ARBA00022556"/>
    </source>
</evidence>
<dbReference type="GO" id="GO:0022857">
    <property type="term" value="F:transmembrane transporter activity"/>
    <property type="evidence" value="ECO:0007669"/>
    <property type="project" value="InterPro"/>
</dbReference>
<dbReference type="EMBL" id="RAYQ01000001">
    <property type="protein sequence ID" value="RKI94107.1"/>
    <property type="molecule type" value="Genomic_DNA"/>
</dbReference>
<keyword evidence="15" id="KW-1185">Reference proteome</keyword>
<evidence type="ECO:0000256" key="2">
    <source>
        <dbReference type="ARBA" id="ARBA00007362"/>
    </source>
</evidence>
<comment type="similarity">
    <text evidence="2">Belongs to the EamA transporter family.</text>
</comment>
<feature type="domain" description="EamA" evidence="13">
    <location>
        <begin position="28"/>
        <end position="110"/>
    </location>
</feature>
<dbReference type="Pfam" id="PF00892">
    <property type="entry name" value="EamA"/>
    <property type="match status" value="1"/>
</dbReference>
<feature type="transmembrane region" description="Helical" evidence="12">
    <location>
        <begin position="37"/>
        <end position="58"/>
    </location>
</feature>
<keyword evidence="8" id="KW-0448">Lipopolysaccharide biosynthesis</keyword>
<keyword evidence="5" id="KW-0997">Cell inner membrane</keyword>
<evidence type="ECO:0000256" key="3">
    <source>
        <dbReference type="ARBA" id="ARBA00022475"/>
    </source>
</evidence>
<keyword evidence="6" id="KW-0441">Lipid A biosynthesis</keyword>
<comment type="caution">
    <text evidence="14">The sequence shown here is derived from an EMBL/GenBank/DDBJ whole genome shotgun (WGS) entry which is preliminary data.</text>
</comment>
<keyword evidence="11 12" id="KW-0472">Membrane</keyword>
<evidence type="ECO:0000256" key="10">
    <source>
        <dbReference type="ARBA" id="ARBA00023098"/>
    </source>
</evidence>
<evidence type="ECO:0000256" key="4">
    <source>
        <dbReference type="ARBA" id="ARBA00022516"/>
    </source>
</evidence>
<keyword evidence="4" id="KW-0444">Lipid biosynthesis</keyword>
<feature type="transmembrane region" description="Helical" evidence="12">
    <location>
        <begin position="93"/>
        <end position="110"/>
    </location>
</feature>
<evidence type="ECO:0000313" key="15">
    <source>
        <dbReference type="Proteomes" id="UP000280696"/>
    </source>
</evidence>
<name>A0A3A9ARU3_9FIRM</name>
<protein>
    <submittedName>
        <fullName evidence="14">Multidrug ABC transporter</fullName>
    </submittedName>
</protein>
<dbReference type="InterPro" id="IPR000390">
    <property type="entry name" value="Small_drug/metabolite_transptr"/>
</dbReference>
<evidence type="ECO:0000256" key="12">
    <source>
        <dbReference type="SAM" id="Phobius"/>
    </source>
</evidence>
<dbReference type="GO" id="GO:0009103">
    <property type="term" value="P:lipopolysaccharide biosynthetic process"/>
    <property type="evidence" value="ECO:0007669"/>
    <property type="project" value="UniProtKB-KW"/>
</dbReference>
<reference evidence="14 15" key="1">
    <citation type="submission" date="2018-09" db="EMBL/GenBank/DDBJ databases">
        <title>Murine metabolic-syndrome-specific gut microbial biobank.</title>
        <authorList>
            <person name="Liu C."/>
        </authorList>
    </citation>
    <scope>NUCLEOTIDE SEQUENCE [LARGE SCALE GENOMIC DNA]</scope>
    <source>
        <strain evidence="14 15">0.1xD8-82</strain>
    </source>
</reference>
<evidence type="ECO:0000256" key="8">
    <source>
        <dbReference type="ARBA" id="ARBA00022985"/>
    </source>
</evidence>
<keyword evidence="7 12" id="KW-0812">Transmembrane</keyword>
<evidence type="ECO:0000256" key="5">
    <source>
        <dbReference type="ARBA" id="ARBA00022519"/>
    </source>
</evidence>
<dbReference type="AlphaFoldDB" id="A0A3A9ARU3"/>
<evidence type="ECO:0000256" key="1">
    <source>
        <dbReference type="ARBA" id="ARBA00004651"/>
    </source>
</evidence>
<dbReference type="InterPro" id="IPR000620">
    <property type="entry name" value="EamA_dom"/>
</dbReference>
<evidence type="ECO:0000256" key="11">
    <source>
        <dbReference type="ARBA" id="ARBA00023136"/>
    </source>
</evidence>
<feature type="transmembrane region" description="Helical" evidence="12">
    <location>
        <begin position="70"/>
        <end position="87"/>
    </location>
</feature>
<dbReference type="InterPro" id="IPR037185">
    <property type="entry name" value="EmrE-like"/>
</dbReference>
<organism evidence="14 15">
    <name type="scientific">Parablautia intestinalis</name>
    <dbReference type="NCBI Taxonomy" id="2320100"/>
    <lineage>
        <taxon>Bacteria</taxon>
        <taxon>Bacillati</taxon>
        <taxon>Bacillota</taxon>
        <taxon>Clostridia</taxon>
        <taxon>Lachnospirales</taxon>
        <taxon>Lachnospiraceae</taxon>
        <taxon>Parablautia</taxon>
    </lineage>
</organism>
<dbReference type="SUPFAM" id="SSF103481">
    <property type="entry name" value="Multidrug resistance efflux transporter EmrE"/>
    <property type="match status" value="1"/>
</dbReference>
<dbReference type="RefSeq" id="WP_120465790.1">
    <property type="nucleotide sequence ID" value="NZ_CATAJS010000010.1"/>
</dbReference>
<dbReference type="Gene3D" id="1.10.3730.20">
    <property type="match status" value="1"/>
</dbReference>
<dbReference type="Proteomes" id="UP000280696">
    <property type="component" value="Unassembled WGS sequence"/>
</dbReference>
<evidence type="ECO:0000256" key="7">
    <source>
        <dbReference type="ARBA" id="ARBA00022692"/>
    </source>
</evidence>
<evidence type="ECO:0000256" key="9">
    <source>
        <dbReference type="ARBA" id="ARBA00022989"/>
    </source>
</evidence>
<accession>A0A3A9ARU3</accession>
<comment type="subcellular location">
    <subcellularLocation>
        <location evidence="1">Cell membrane</location>
        <topology evidence="1">Multi-pass membrane protein</topology>
    </subcellularLocation>
</comment>
<dbReference type="PANTHER" id="PTHR30561:SF9">
    <property type="entry name" value="4-AMINO-4-DEOXY-L-ARABINOSE-PHOSPHOUNDECAPRENOL FLIPPASE SUBUNIT ARNF-RELATED"/>
    <property type="match status" value="1"/>
</dbReference>
<evidence type="ECO:0000259" key="13">
    <source>
        <dbReference type="Pfam" id="PF00892"/>
    </source>
</evidence>
<proteinExistence type="inferred from homology"/>
<dbReference type="OrthoDB" id="2873177at2"/>
<dbReference type="PANTHER" id="PTHR30561">
    <property type="entry name" value="SMR FAMILY PROTON-DEPENDENT DRUG EFFLUX TRANSPORTER SUGE"/>
    <property type="match status" value="1"/>
</dbReference>
<keyword evidence="3" id="KW-1003">Cell membrane</keyword>
<sequence length="111" mass="12822">MNIYILILLLSVCVASFAQILLKKSAAKTYSSPIREYLNFYVICGYGMMFLSMFLTVFSYRGLDFSNVPVIESLGYVVVMLLSYLFFREKITKRKIFGMAIILAGIFVYYR</sequence>